<dbReference type="Pfam" id="PF07686">
    <property type="entry name" value="V-set"/>
    <property type="match status" value="1"/>
</dbReference>
<dbReference type="InParanoid" id="H0XAJ8"/>
<dbReference type="SMART" id="SM00409">
    <property type="entry name" value="IG"/>
    <property type="match status" value="1"/>
</dbReference>
<dbReference type="GO" id="GO:0038023">
    <property type="term" value="F:signaling receptor activity"/>
    <property type="evidence" value="ECO:0007669"/>
    <property type="project" value="InterPro"/>
</dbReference>
<keyword evidence="4 11" id="KW-0732">Signal</keyword>
<proteinExistence type="inferred from homology"/>
<dbReference type="GeneTree" id="ENSGT00390000014496"/>
<feature type="signal peptide" evidence="11">
    <location>
        <begin position="1"/>
        <end position="22"/>
    </location>
</feature>
<dbReference type="InterPro" id="IPR003599">
    <property type="entry name" value="Ig_sub"/>
</dbReference>
<keyword evidence="5 10" id="KW-1133">Transmembrane helix</keyword>
<evidence type="ECO:0000256" key="9">
    <source>
        <dbReference type="ARBA" id="ARBA00023180"/>
    </source>
</evidence>
<feature type="chain" id="PRO_5003545747" description="Ig-like domain-containing protein" evidence="11">
    <location>
        <begin position="23"/>
        <end position="251"/>
    </location>
</feature>
<reference evidence="13" key="2">
    <citation type="submission" date="2025-08" db="UniProtKB">
        <authorList>
            <consortium name="Ensembl"/>
        </authorList>
    </citation>
    <scope>IDENTIFICATION</scope>
</reference>
<evidence type="ECO:0000256" key="1">
    <source>
        <dbReference type="ARBA" id="ARBA00004479"/>
    </source>
</evidence>
<dbReference type="Ensembl" id="ENSOGAT00000014125.2">
    <property type="protein sequence ID" value="ENSOGAP00000012649.2"/>
    <property type="gene ID" value="ENSOGAG00000014124.2"/>
</dbReference>
<dbReference type="SUPFAM" id="SSF48726">
    <property type="entry name" value="Immunoglobulin"/>
    <property type="match status" value="2"/>
</dbReference>
<dbReference type="InterPro" id="IPR036179">
    <property type="entry name" value="Ig-like_dom_sf"/>
</dbReference>
<comment type="subcellular location">
    <subcellularLocation>
        <location evidence="1">Membrane</location>
        <topology evidence="1">Single-pass type I membrane protein</topology>
    </subcellularLocation>
</comment>
<dbReference type="HOGENOM" id="CLU_069156_0_1_1"/>
<dbReference type="GO" id="GO:0009897">
    <property type="term" value="C:external side of plasma membrane"/>
    <property type="evidence" value="ECO:0007669"/>
    <property type="project" value="TreeGrafter"/>
</dbReference>
<reference evidence="14" key="1">
    <citation type="submission" date="2011-03" db="EMBL/GenBank/DDBJ databases">
        <title>Version 3 of the genome sequence of Otolemur garnettii (Bushbaby).</title>
        <authorList>
            <consortium name="The Broad Institute Genome Sequencing Platform"/>
            <person name="Di Palma F."/>
            <person name="Johnson J."/>
            <person name="Lander E.S."/>
            <person name="Lindblad-Toh K."/>
            <person name="Jaffe D.B."/>
            <person name="Gnerre S."/>
            <person name="MacCallum I."/>
            <person name="Przybylski D."/>
            <person name="Ribeiro F.J."/>
            <person name="Burton J.N."/>
            <person name="Walker B.J."/>
            <person name="Sharpe T."/>
            <person name="Hall G."/>
        </authorList>
    </citation>
    <scope>NUCLEOTIDE SEQUENCE [LARGE SCALE GENOMIC DNA]</scope>
</reference>
<dbReference type="InterPro" id="IPR013783">
    <property type="entry name" value="Ig-like_fold"/>
</dbReference>
<dbReference type="eggNOG" id="ENOG502S9IV">
    <property type="taxonomic scope" value="Eukaryota"/>
</dbReference>
<keyword evidence="9" id="KW-0325">Glycoprotein</keyword>
<evidence type="ECO:0000256" key="3">
    <source>
        <dbReference type="ARBA" id="ARBA00022692"/>
    </source>
</evidence>
<name>H0XAJ8_OTOGA</name>
<accession>H0XAJ8</accession>
<reference evidence="13" key="3">
    <citation type="submission" date="2025-09" db="UniProtKB">
        <authorList>
            <consortium name="Ensembl"/>
        </authorList>
    </citation>
    <scope>IDENTIFICATION</scope>
</reference>
<dbReference type="InterPro" id="IPR007110">
    <property type="entry name" value="Ig-like_dom"/>
</dbReference>
<dbReference type="Proteomes" id="UP000005225">
    <property type="component" value="Unassembled WGS sequence"/>
</dbReference>
<evidence type="ECO:0000256" key="2">
    <source>
        <dbReference type="ARBA" id="ARBA00008215"/>
    </source>
</evidence>
<keyword evidence="3 10" id="KW-0812">Transmembrane</keyword>
<dbReference type="PROSITE" id="PS50835">
    <property type="entry name" value="IG_LIKE"/>
    <property type="match status" value="1"/>
</dbReference>
<dbReference type="Gene3D" id="2.60.40.10">
    <property type="entry name" value="Immunoglobulins"/>
    <property type="match status" value="2"/>
</dbReference>
<feature type="domain" description="Ig-like" evidence="12">
    <location>
        <begin position="127"/>
        <end position="208"/>
    </location>
</feature>
<keyword evidence="6 10" id="KW-0472">Membrane</keyword>
<keyword evidence="14" id="KW-1185">Reference proteome</keyword>
<evidence type="ECO:0000259" key="12">
    <source>
        <dbReference type="PROSITE" id="PS50835"/>
    </source>
</evidence>
<evidence type="ECO:0000256" key="10">
    <source>
        <dbReference type="SAM" id="Phobius"/>
    </source>
</evidence>
<evidence type="ECO:0000256" key="4">
    <source>
        <dbReference type="ARBA" id="ARBA00022729"/>
    </source>
</evidence>
<dbReference type="EMBL" id="AAQR03138476">
    <property type="status" value="NOT_ANNOTATED_CDS"/>
    <property type="molecule type" value="Genomic_DNA"/>
</dbReference>
<evidence type="ECO:0000256" key="11">
    <source>
        <dbReference type="SAM" id="SignalP"/>
    </source>
</evidence>
<evidence type="ECO:0000313" key="14">
    <source>
        <dbReference type="Proteomes" id="UP000005225"/>
    </source>
</evidence>
<dbReference type="FunFam" id="2.60.40.10:FF:000584">
    <property type="entry name" value="Cell surface glycoprotein CD200 receptor 1"/>
    <property type="match status" value="1"/>
</dbReference>
<dbReference type="InterPro" id="IPR013106">
    <property type="entry name" value="Ig_V-set"/>
</dbReference>
<evidence type="ECO:0000256" key="5">
    <source>
        <dbReference type="ARBA" id="ARBA00022989"/>
    </source>
</evidence>
<dbReference type="PANTHER" id="PTHR21462">
    <property type="entry name" value="CELL SURFACE GLYCOPROTEIN OX2 RECEPTOR PRECURSOR"/>
    <property type="match status" value="1"/>
</dbReference>
<evidence type="ECO:0000256" key="7">
    <source>
        <dbReference type="ARBA" id="ARBA00023157"/>
    </source>
</evidence>
<evidence type="ECO:0000256" key="8">
    <source>
        <dbReference type="ARBA" id="ARBA00023170"/>
    </source>
</evidence>
<keyword evidence="7" id="KW-1015">Disulfide bond</keyword>
<sequence>SSLPRSSFIIPLCYVYVCLVNTSVSVVMDTMAVLRCPHTSPLTRISTTWEIILRDKPSCKKAYRSDTDETREINCTDDRITWVSRPEENPDLQIGPVAISHDGYYRCTITSHDGTFWHEYHLQVLVPPEVTLFLSRNRTAVCKAIAGKPAAHISWTPERDDCDTVEIYSANGTVTVQSTCAWEDPNVTTVTCSASHLTGNKSLWIKLNPGLGTSRFPSLTFLIILYVKLSLSVIILVIVGFVFFQRINDSR</sequence>
<evidence type="ECO:0000313" key="13">
    <source>
        <dbReference type="Ensembl" id="ENSOGAP00000012649.2"/>
    </source>
</evidence>
<dbReference type="Pfam" id="PF08205">
    <property type="entry name" value="C2-set_2"/>
    <property type="match status" value="1"/>
</dbReference>
<dbReference type="AlphaFoldDB" id="H0XAJ8"/>
<protein>
    <recommendedName>
        <fullName evidence="12">Ig-like domain-containing protein</fullName>
    </recommendedName>
</protein>
<organism evidence="13 14">
    <name type="scientific">Otolemur garnettii</name>
    <name type="common">Small-eared galago</name>
    <name type="synonym">Garnett's greater bushbaby</name>
    <dbReference type="NCBI Taxonomy" id="30611"/>
    <lineage>
        <taxon>Eukaryota</taxon>
        <taxon>Metazoa</taxon>
        <taxon>Chordata</taxon>
        <taxon>Craniata</taxon>
        <taxon>Vertebrata</taxon>
        <taxon>Euteleostomi</taxon>
        <taxon>Mammalia</taxon>
        <taxon>Eutheria</taxon>
        <taxon>Euarchontoglires</taxon>
        <taxon>Primates</taxon>
        <taxon>Strepsirrhini</taxon>
        <taxon>Lorisiformes</taxon>
        <taxon>Galagidae</taxon>
        <taxon>Otolemur</taxon>
    </lineage>
</organism>
<feature type="transmembrane region" description="Helical" evidence="10">
    <location>
        <begin position="219"/>
        <end position="244"/>
    </location>
</feature>
<keyword evidence="8" id="KW-0675">Receptor</keyword>
<dbReference type="OMA" id="CTAERIT"/>
<evidence type="ECO:0000256" key="6">
    <source>
        <dbReference type="ARBA" id="ARBA00023136"/>
    </source>
</evidence>
<dbReference type="PANTHER" id="PTHR21462:SF2">
    <property type="entry name" value="CELL SURFACE GLYCOPROTEIN CD200 RECEPTOR 2"/>
    <property type="match status" value="1"/>
</dbReference>
<dbReference type="InterPro" id="IPR013162">
    <property type="entry name" value="CD80_C2-set"/>
</dbReference>
<comment type="similarity">
    <text evidence="2">Belongs to the CD200R family.</text>
</comment>
<dbReference type="GO" id="GO:0150077">
    <property type="term" value="P:regulation of neuroinflammatory response"/>
    <property type="evidence" value="ECO:0007669"/>
    <property type="project" value="InterPro"/>
</dbReference>
<dbReference type="InterPro" id="IPR040012">
    <property type="entry name" value="CD200R"/>
</dbReference>